<protein>
    <submittedName>
        <fullName evidence="1 3">Uncharacterized protein</fullName>
    </submittedName>
</protein>
<evidence type="ECO:0000313" key="2">
    <source>
        <dbReference type="Proteomes" id="UP000282613"/>
    </source>
</evidence>
<accession>A0A0R3W4H2</accession>
<reference evidence="1 2" key="2">
    <citation type="submission" date="2018-11" db="EMBL/GenBank/DDBJ databases">
        <authorList>
            <consortium name="Pathogen Informatics"/>
        </authorList>
    </citation>
    <scope>NUCLEOTIDE SEQUENCE [LARGE SCALE GENOMIC DNA]</scope>
</reference>
<dbReference type="EMBL" id="UYRS01018381">
    <property type="protein sequence ID" value="VDK34234.1"/>
    <property type="molecule type" value="Genomic_DNA"/>
</dbReference>
<keyword evidence="2" id="KW-1185">Reference proteome</keyword>
<organism evidence="3">
    <name type="scientific">Taenia asiatica</name>
    <name type="common">Asian tapeworm</name>
    <dbReference type="NCBI Taxonomy" id="60517"/>
    <lineage>
        <taxon>Eukaryota</taxon>
        <taxon>Metazoa</taxon>
        <taxon>Spiralia</taxon>
        <taxon>Lophotrochozoa</taxon>
        <taxon>Platyhelminthes</taxon>
        <taxon>Cestoda</taxon>
        <taxon>Eucestoda</taxon>
        <taxon>Cyclophyllidea</taxon>
        <taxon>Taeniidae</taxon>
        <taxon>Taenia</taxon>
    </lineage>
</organism>
<sequence length="86" mass="9452">MRRQQLRMGLPIQCIEVLRSSCLDPAESINQNVLLGRPHIHASDECSAGTCATAMRKRLECGDDSPNLSCFEEPTVQLKGISTGHE</sequence>
<dbReference type="WBParaSite" id="TASK_0000492501-mRNA-1">
    <property type="protein sequence ID" value="TASK_0000492501-mRNA-1"/>
    <property type="gene ID" value="TASK_0000492501"/>
</dbReference>
<proteinExistence type="predicted"/>
<dbReference type="Proteomes" id="UP000282613">
    <property type="component" value="Unassembled WGS sequence"/>
</dbReference>
<evidence type="ECO:0000313" key="1">
    <source>
        <dbReference type="EMBL" id="VDK34234.1"/>
    </source>
</evidence>
<name>A0A0R3W4H2_TAEAS</name>
<dbReference type="AlphaFoldDB" id="A0A0R3W4H2"/>
<reference evidence="3" key="1">
    <citation type="submission" date="2017-02" db="UniProtKB">
        <authorList>
            <consortium name="WormBaseParasite"/>
        </authorList>
    </citation>
    <scope>IDENTIFICATION</scope>
</reference>
<evidence type="ECO:0000313" key="3">
    <source>
        <dbReference type="WBParaSite" id="TASK_0000492501-mRNA-1"/>
    </source>
</evidence>
<gene>
    <name evidence="1" type="ORF">TASK_LOCUS4926</name>
</gene>